<dbReference type="AlphaFoldDB" id="A0AAE1HMW2"/>
<dbReference type="Pfam" id="PF20700">
    <property type="entry name" value="Mutator"/>
    <property type="match status" value="1"/>
</dbReference>
<comment type="caution">
    <text evidence="3">The sequence shown here is derived from an EMBL/GenBank/DDBJ whole genome shotgun (WGS) entry which is preliminary data.</text>
</comment>
<reference evidence="3" key="2">
    <citation type="journal article" date="2023" name="BMC Genomics">
        <title>Pest status, molecular evolution, and epigenetic factors derived from the genome assembly of Frankliniella fusca, a thysanopteran phytovirus vector.</title>
        <authorList>
            <person name="Catto M.A."/>
            <person name="Labadie P.E."/>
            <person name="Jacobson A.L."/>
            <person name="Kennedy G.G."/>
            <person name="Srinivasan R."/>
            <person name="Hunt B.G."/>
        </authorList>
    </citation>
    <scope>NUCLEOTIDE SEQUENCE</scope>
    <source>
        <strain evidence="3">PL_HMW_Pooled</strain>
    </source>
</reference>
<dbReference type="InterPro" id="IPR049012">
    <property type="entry name" value="Mutator_transp_dom"/>
</dbReference>
<evidence type="ECO:0000313" key="3">
    <source>
        <dbReference type="EMBL" id="KAK3924265.1"/>
    </source>
</evidence>
<dbReference type="EMBL" id="JAHWGI010001169">
    <property type="protein sequence ID" value="KAK3924265.1"/>
    <property type="molecule type" value="Genomic_DNA"/>
</dbReference>
<dbReference type="Proteomes" id="UP001219518">
    <property type="component" value="Unassembled WGS sequence"/>
</dbReference>
<feature type="compositionally biased region" description="Low complexity" evidence="1">
    <location>
        <begin position="57"/>
        <end position="74"/>
    </location>
</feature>
<proteinExistence type="predicted"/>
<feature type="region of interest" description="Disordered" evidence="1">
    <location>
        <begin position="47"/>
        <end position="74"/>
    </location>
</feature>
<feature type="region of interest" description="Disordered" evidence="1">
    <location>
        <begin position="106"/>
        <end position="125"/>
    </location>
</feature>
<gene>
    <name evidence="3" type="ORF">KUF71_002536</name>
</gene>
<accession>A0AAE1HMW2</accession>
<protein>
    <submittedName>
        <fullName evidence="3">Endoribonuclease YbeY</fullName>
    </submittedName>
</protein>
<reference evidence="3" key="1">
    <citation type="submission" date="2021-07" db="EMBL/GenBank/DDBJ databases">
        <authorList>
            <person name="Catto M.A."/>
            <person name="Jacobson A."/>
            <person name="Kennedy G."/>
            <person name="Labadie P."/>
            <person name="Hunt B.G."/>
            <person name="Srinivasan R."/>
        </authorList>
    </citation>
    <scope>NUCLEOTIDE SEQUENCE</scope>
    <source>
        <strain evidence="3">PL_HMW_Pooled</strain>
        <tissue evidence="3">Head</tissue>
    </source>
</reference>
<evidence type="ECO:0000259" key="2">
    <source>
        <dbReference type="Pfam" id="PF20700"/>
    </source>
</evidence>
<keyword evidence="4" id="KW-1185">Reference proteome</keyword>
<organism evidence="3 4">
    <name type="scientific">Frankliniella fusca</name>
    <dbReference type="NCBI Taxonomy" id="407009"/>
    <lineage>
        <taxon>Eukaryota</taxon>
        <taxon>Metazoa</taxon>
        <taxon>Ecdysozoa</taxon>
        <taxon>Arthropoda</taxon>
        <taxon>Hexapoda</taxon>
        <taxon>Insecta</taxon>
        <taxon>Pterygota</taxon>
        <taxon>Neoptera</taxon>
        <taxon>Paraneoptera</taxon>
        <taxon>Thysanoptera</taxon>
        <taxon>Terebrantia</taxon>
        <taxon>Thripoidea</taxon>
        <taxon>Thripidae</taxon>
        <taxon>Frankliniella</taxon>
    </lineage>
</organism>
<evidence type="ECO:0000256" key="1">
    <source>
        <dbReference type="SAM" id="MobiDB-lite"/>
    </source>
</evidence>
<sequence length="813" mass="89768">MGNRRNRDRKDTPRLRKSRWLYGQRKLHQNEDIENNTCVVQISDAADAPGSAGGAAGSRCSSGSPSSSGAAAGGRSESVALSDITNSPAVLTCLQPERVFSARPLHEKNIEKPQAESSVTSETPQRKRKAIIACFAHSDEPNRKRLRLDQAAAATPASDSEGDASQELLVESGEAADNYDKIKGRYITNLSHVLRQHEAVLQHAKTCTGGRMQLQRETRRGLYSLLVFQCHICGKTMTLDTDPGRKSINTALAWASVAVGNGFAQAQEFLSILDVTAPSYNIYRNHERVVGEVWKSAFEKLRKEAVEEEKELARNSKNVDKNNMPYVTVKTDGGWCKRTYGHGYAAKSGVACIIGRETGKLLYLGVENKFCKICSNASGKKTEPGPHKCNATYKGPSTGMEAAIIVRGCKTLHKEGLWVKKIIGDGDSSVFNQVRQFTPQGRECEKVECANHTARRYTTRLHKIVKKKFLDVRARKMIANAVPRLTAAARGAMRTNAGKSITQLKADLRNGPQHVFGNHQKCRQTFCQRKDSGEPDLTEQAKALGVLDEVYGALQPLYSEAHKLEDNETTNDCESFMSKVSKLTGGKRADFSTGPSFGIRCFGAALLFSLGPAWHLKVWRDWQDGALGEAPRKVLEQRERCNAQRRAVRDVQRAARAAGEWTGRRRAAGGADEHYGRTPDMILQEYPDVPADVLHARMFAEYERIEGEVPDAEASKALEQSTRGQSSNPRWMQIRSSRIQGYKHGRVKSLQPTSLRGPVVKELYLPKSLDHLEHIQLGRSAEQVAKEKYMARFGATNNGISSSISSFTLSGTP</sequence>
<name>A0AAE1HMW2_9NEOP</name>
<evidence type="ECO:0000313" key="4">
    <source>
        <dbReference type="Proteomes" id="UP001219518"/>
    </source>
</evidence>
<feature type="domain" description="Mutator-like transposase" evidence="2">
    <location>
        <begin position="185"/>
        <end position="527"/>
    </location>
</feature>